<evidence type="ECO:0000313" key="3">
    <source>
        <dbReference type="Proteomes" id="UP001432027"/>
    </source>
</evidence>
<name>A0AAV5U3X7_9BILA</name>
<dbReference type="SUPFAM" id="SSF50156">
    <property type="entry name" value="PDZ domain-like"/>
    <property type="match status" value="1"/>
</dbReference>
<feature type="domain" description="PDZ" evidence="1">
    <location>
        <begin position="11"/>
        <end position="84"/>
    </location>
</feature>
<sequence length="134" mass="15362">QLITVGLFQETISVKVKKGARLAINVRNSDHCVSRIHSDSPLFQQINVGDRILAVNGQKLDLKKLYESMKENKDKVLMFLMTIEHLSFSWSYLRKTTLESISTEKEHDKVIGRAINVYKVVLHDFTPPEIRAPL</sequence>
<feature type="non-terminal residue" evidence="2">
    <location>
        <position position="1"/>
    </location>
</feature>
<dbReference type="Gene3D" id="2.30.42.10">
    <property type="match status" value="1"/>
</dbReference>
<feature type="non-terminal residue" evidence="2">
    <location>
        <position position="134"/>
    </location>
</feature>
<proteinExistence type="predicted"/>
<dbReference type="InterPro" id="IPR001478">
    <property type="entry name" value="PDZ"/>
</dbReference>
<keyword evidence="3" id="KW-1185">Reference proteome</keyword>
<dbReference type="EMBL" id="BTSX01000005">
    <property type="protein sequence ID" value="GMT00834.1"/>
    <property type="molecule type" value="Genomic_DNA"/>
</dbReference>
<gene>
    <name evidence="2" type="ORF">PENTCL1PPCAC_23008</name>
</gene>
<dbReference type="InterPro" id="IPR036034">
    <property type="entry name" value="PDZ_sf"/>
</dbReference>
<comment type="caution">
    <text evidence="2">The sequence shown here is derived from an EMBL/GenBank/DDBJ whole genome shotgun (WGS) entry which is preliminary data.</text>
</comment>
<reference evidence="2" key="1">
    <citation type="submission" date="2023-10" db="EMBL/GenBank/DDBJ databases">
        <title>Genome assembly of Pristionchus species.</title>
        <authorList>
            <person name="Yoshida K."/>
            <person name="Sommer R.J."/>
        </authorList>
    </citation>
    <scope>NUCLEOTIDE SEQUENCE</scope>
    <source>
        <strain evidence="2">RS0144</strain>
    </source>
</reference>
<organism evidence="2 3">
    <name type="scientific">Pristionchus entomophagus</name>
    <dbReference type="NCBI Taxonomy" id="358040"/>
    <lineage>
        <taxon>Eukaryota</taxon>
        <taxon>Metazoa</taxon>
        <taxon>Ecdysozoa</taxon>
        <taxon>Nematoda</taxon>
        <taxon>Chromadorea</taxon>
        <taxon>Rhabditida</taxon>
        <taxon>Rhabditina</taxon>
        <taxon>Diplogasteromorpha</taxon>
        <taxon>Diplogasteroidea</taxon>
        <taxon>Neodiplogasteridae</taxon>
        <taxon>Pristionchus</taxon>
    </lineage>
</organism>
<evidence type="ECO:0000259" key="1">
    <source>
        <dbReference type="PROSITE" id="PS50106"/>
    </source>
</evidence>
<protein>
    <recommendedName>
        <fullName evidence="1">PDZ domain-containing protein</fullName>
    </recommendedName>
</protein>
<accession>A0AAV5U3X7</accession>
<dbReference type="PROSITE" id="PS50106">
    <property type="entry name" value="PDZ"/>
    <property type="match status" value="1"/>
</dbReference>
<dbReference type="Pfam" id="PF00595">
    <property type="entry name" value="PDZ"/>
    <property type="match status" value="1"/>
</dbReference>
<dbReference type="AlphaFoldDB" id="A0AAV5U3X7"/>
<evidence type="ECO:0000313" key="2">
    <source>
        <dbReference type="EMBL" id="GMT00834.1"/>
    </source>
</evidence>
<dbReference type="Proteomes" id="UP001432027">
    <property type="component" value="Unassembled WGS sequence"/>
</dbReference>